<organism evidence="3 4">
    <name type="scientific">Calycina marina</name>
    <dbReference type="NCBI Taxonomy" id="1763456"/>
    <lineage>
        <taxon>Eukaryota</taxon>
        <taxon>Fungi</taxon>
        <taxon>Dikarya</taxon>
        <taxon>Ascomycota</taxon>
        <taxon>Pezizomycotina</taxon>
        <taxon>Leotiomycetes</taxon>
        <taxon>Helotiales</taxon>
        <taxon>Pezizellaceae</taxon>
        <taxon>Calycina</taxon>
    </lineage>
</organism>
<feature type="transmembrane region" description="Helical" evidence="2">
    <location>
        <begin position="6"/>
        <end position="29"/>
    </location>
</feature>
<proteinExistence type="predicted"/>
<feature type="compositionally biased region" description="Acidic residues" evidence="1">
    <location>
        <begin position="92"/>
        <end position="104"/>
    </location>
</feature>
<dbReference type="Proteomes" id="UP000887226">
    <property type="component" value="Unassembled WGS sequence"/>
</dbReference>
<keyword evidence="2" id="KW-1133">Transmembrane helix</keyword>
<dbReference type="OrthoDB" id="5427070at2759"/>
<name>A0A9P7Z3U7_9HELO</name>
<feature type="region of interest" description="Disordered" evidence="1">
    <location>
        <begin position="79"/>
        <end position="153"/>
    </location>
</feature>
<comment type="caution">
    <text evidence="3">The sequence shown here is derived from an EMBL/GenBank/DDBJ whole genome shotgun (WGS) entry which is preliminary data.</text>
</comment>
<keyword evidence="2" id="KW-0472">Membrane</keyword>
<dbReference type="EMBL" id="MU253883">
    <property type="protein sequence ID" value="KAG9244791.1"/>
    <property type="molecule type" value="Genomic_DNA"/>
</dbReference>
<reference evidence="3" key="1">
    <citation type="journal article" date="2021" name="IMA Fungus">
        <title>Genomic characterization of three marine fungi, including Emericellopsis atlantica sp. nov. with signatures of a generalist lifestyle and marine biomass degradation.</title>
        <authorList>
            <person name="Hagestad O.C."/>
            <person name="Hou L."/>
            <person name="Andersen J.H."/>
            <person name="Hansen E.H."/>
            <person name="Altermark B."/>
            <person name="Li C."/>
            <person name="Kuhnert E."/>
            <person name="Cox R.J."/>
            <person name="Crous P.W."/>
            <person name="Spatafora J.W."/>
            <person name="Lail K."/>
            <person name="Amirebrahimi M."/>
            <person name="Lipzen A."/>
            <person name="Pangilinan J."/>
            <person name="Andreopoulos W."/>
            <person name="Hayes R.D."/>
            <person name="Ng V."/>
            <person name="Grigoriev I.V."/>
            <person name="Jackson S.A."/>
            <person name="Sutton T.D.S."/>
            <person name="Dobson A.D.W."/>
            <person name="Rama T."/>
        </authorList>
    </citation>
    <scope>NUCLEOTIDE SEQUENCE</scope>
    <source>
        <strain evidence="3">TRa3180A</strain>
    </source>
</reference>
<dbReference type="AlphaFoldDB" id="A0A9P7Z3U7"/>
<feature type="compositionally biased region" description="Basic and acidic residues" evidence="1">
    <location>
        <begin position="105"/>
        <end position="137"/>
    </location>
</feature>
<evidence type="ECO:0000313" key="3">
    <source>
        <dbReference type="EMBL" id="KAG9244791.1"/>
    </source>
</evidence>
<accession>A0A9P7Z3U7</accession>
<gene>
    <name evidence="3" type="ORF">BJ878DRAFT_479826</name>
</gene>
<keyword evidence="2" id="KW-0812">Transmembrane</keyword>
<sequence length="153" mass="17619">MATLSVLKTLVVPALISLLLYLLISYLIVPVWKRYRGRYSSYLPLETISTQTTSLRYRIQSALAGLFIPSTWRQEYERSRQTMNARDGMGSDFDEDEGEELFEVDDSRREALSLDARRGRDDNGRRLSRDLEEGFKDDSDDEDLVVDAQTVAR</sequence>
<keyword evidence="4" id="KW-1185">Reference proteome</keyword>
<evidence type="ECO:0000256" key="1">
    <source>
        <dbReference type="SAM" id="MobiDB-lite"/>
    </source>
</evidence>
<protein>
    <submittedName>
        <fullName evidence="3">Uncharacterized protein</fullName>
    </submittedName>
</protein>
<evidence type="ECO:0000313" key="4">
    <source>
        <dbReference type="Proteomes" id="UP000887226"/>
    </source>
</evidence>
<evidence type="ECO:0000256" key="2">
    <source>
        <dbReference type="SAM" id="Phobius"/>
    </source>
</evidence>